<dbReference type="EMBL" id="CP091511">
    <property type="protein sequence ID" value="UOO90634.1"/>
    <property type="molecule type" value="Genomic_DNA"/>
</dbReference>
<reference evidence="1 2" key="1">
    <citation type="journal article" date="2022" name="Res Sq">
        <title>Evolution of multicellular longitudinally dividing oral cavity symbionts (Neisseriaceae).</title>
        <authorList>
            <person name="Nyongesa S."/>
            <person name="Weber P."/>
            <person name="Bernet E."/>
            <person name="Pullido F."/>
            <person name="Nieckarz M."/>
            <person name="Delaby M."/>
            <person name="Nieves C."/>
            <person name="Viehboeck T."/>
            <person name="Krause N."/>
            <person name="Rivera-Millot A."/>
            <person name="Nakamura A."/>
            <person name="Vischer N."/>
            <person name="VanNieuwenhze M."/>
            <person name="Brun Y."/>
            <person name="Cava F."/>
            <person name="Bulgheresi S."/>
            <person name="Veyrier F."/>
        </authorList>
    </citation>
    <scope>NUCLEOTIDE SEQUENCE [LARGE SCALE GENOMIC DNA]</scope>
    <source>
        <strain evidence="1 2">SN4</strain>
    </source>
</reference>
<sequence>MKFFYDENEFCARQRAALDFFLHRIGAENDKKWQNTTFALGAVCTTFRKTDS</sequence>
<protein>
    <submittedName>
        <fullName evidence="1">Uncharacterized protein</fullName>
    </submittedName>
</protein>
<organism evidence="1 2">
    <name type="scientific">Vitreoscilla massiliensis</name>
    <dbReference type="NCBI Taxonomy" id="1689272"/>
    <lineage>
        <taxon>Bacteria</taxon>
        <taxon>Pseudomonadati</taxon>
        <taxon>Pseudomonadota</taxon>
        <taxon>Betaproteobacteria</taxon>
        <taxon>Neisseriales</taxon>
        <taxon>Neisseriaceae</taxon>
        <taxon>Vitreoscilla</taxon>
    </lineage>
</organism>
<evidence type="ECO:0000313" key="2">
    <source>
        <dbReference type="Proteomes" id="UP000832011"/>
    </source>
</evidence>
<accession>A0ABY4E5S5</accession>
<dbReference type="RefSeq" id="WP_159061371.1">
    <property type="nucleotide sequence ID" value="NZ_CABKVG010000005.1"/>
</dbReference>
<gene>
    <name evidence="1" type="ORF">LVJ82_06570</name>
</gene>
<dbReference type="Proteomes" id="UP000832011">
    <property type="component" value="Chromosome"/>
</dbReference>
<name>A0ABY4E5S5_9NEIS</name>
<evidence type="ECO:0000313" key="1">
    <source>
        <dbReference type="EMBL" id="UOO90634.1"/>
    </source>
</evidence>
<proteinExistence type="predicted"/>
<keyword evidence="2" id="KW-1185">Reference proteome</keyword>